<dbReference type="AlphaFoldDB" id="A0A8C4QSQ0"/>
<name>A0A8C4QSQ0_EPTBU</name>
<dbReference type="InterPro" id="IPR008862">
    <property type="entry name" value="Tcp11"/>
</dbReference>
<sequence>MCPTRRISQKCMDPLGVRVGSVTPIRFDFGSGPDPDPAYQWIQNLNCSAWWSSMQCQGVRGEERKGRKTNNLKDGSIESKQEQESVVIATSAGNSPNLLDLIAADANKQPWEKLILCHEIAVDENFCFSPRNILTGIEEVEHDVLNNTFWKILEGELEREPPVYICVLYLLDVTKKVLLSFLSTEGRRDAASRPIASQIHRELDPDWLAVQARNGALDLLSVCKVIIMTMAALCAPIRDKEVEELTTISQPLPLLR</sequence>
<dbReference type="GO" id="GO:0007165">
    <property type="term" value="P:signal transduction"/>
    <property type="evidence" value="ECO:0007669"/>
    <property type="project" value="TreeGrafter"/>
</dbReference>
<organism evidence="2 3">
    <name type="scientific">Eptatretus burgeri</name>
    <name type="common">Inshore hagfish</name>
    <dbReference type="NCBI Taxonomy" id="7764"/>
    <lineage>
        <taxon>Eukaryota</taxon>
        <taxon>Metazoa</taxon>
        <taxon>Chordata</taxon>
        <taxon>Craniata</taxon>
        <taxon>Vertebrata</taxon>
        <taxon>Cyclostomata</taxon>
        <taxon>Myxini</taxon>
        <taxon>Myxiniformes</taxon>
        <taxon>Myxinidae</taxon>
        <taxon>Eptatretinae</taxon>
        <taxon>Eptatretus</taxon>
    </lineage>
</organism>
<protein>
    <submittedName>
        <fullName evidence="2">Uncharacterized protein</fullName>
    </submittedName>
</protein>
<accession>A0A8C4QSQ0</accession>
<evidence type="ECO:0000313" key="2">
    <source>
        <dbReference type="Ensembl" id="ENSEBUP00000020031.1"/>
    </source>
</evidence>
<comment type="similarity">
    <text evidence="1">Belongs to the TCP11 family.</text>
</comment>
<reference evidence="2" key="1">
    <citation type="submission" date="2025-08" db="UniProtKB">
        <authorList>
            <consortium name="Ensembl"/>
        </authorList>
    </citation>
    <scope>IDENTIFICATION</scope>
</reference>
<reference evidence="2" key="2">
    <citation type="submission" date="2025-09" db="UniProtKB">
        <authorList>
            <consortium name="Ensembl"/>
        </authorList>
    </citation>
    <scope>IDENTIFICATION</scope>
</reference>
<dbReference type="Proteomes" id="UP000694388">
    <property type="component" value="Unplaced"/>
</dbReference>
<dbReference type="PANTHER" id="PTHR12832">
    <property type="entry name" value="TESTIS-SPECIFIC PROTEIN PBS13 T-COMPLEX 11"/>
    <property type="match status" value="1"/>
</dbReference>
<evidence type="ECO:0000256" key="1">
    <source>
        <dbReference type="ARBA" id="ARBA00010954"/>
    </source>
</evidence>
<evidence type="ECO:0000313" key="3">
    <source>
        <dbReference type="Proteomes" id="UP000694388"/>
    </source>
</evidence>
<keyword evidence="3" id="KW-1185">Reference proteome</keyword>
<proteinExistence type="inferred from homology"/>
<dbReference type="PANTHER" id="PTHR12832:SF11">
    <property type="entry name" value="LD23868P"/>
    <property type="match status" value="1"/>
</dbReference>
<dbReference type="Pfam" id="PF05794">
    <property type="entry name" value="Tcp11"/>
    <property type="match status" value="1"/>
</dbReference>
<dbReference type="Ensembl" id="ENSEBUT00000020607.1">
    <property type="protein sequence ID" value="ENSEBUP00000020031.1"/>
    <property type="gene ID" value="ENSEBUG00000012444.1"/>
</dbReference>